<feature type="region of interest" description="Disordered" evidence="1">
    <location>
        <begin position="22"/>
        <end position="50"/>
    </location>
</feature>
<name>A0A183BL24_GLOPA</name>
<organism evidence="3 4">
    <name type="scientific">Globodera pallida</name>
    <name type="common">Potato cyst nematode worm</name>
    <name type="synonym">Heterodera pallida</name>
    <dbReference type="NCBI Taxonomy" id="36090"/>
    <lineage>
        <taxon>Eukaryota</taxon>
        <taxon>Metazoa</taxon>
        <taxon>Ecdysozoa</taxon>
        <taxon>Nematoda</taxon>
        <taxon>Chromadorea</taxon>
        <taxon>Rhabditida</taxon>
        <taxon>Tylenchina</taxon>
        <taxon>Tylenchomorpha</taxon>
        <taxon>Tylenchoidea</taxon>
        <taxon>Heteroderidae</taxon>
        <taxon>Heteroderinae</taxon>
        <taxon>Globodera</taxon>
    </lineage>
</organism>
<evidence type="ECO:0000313" key="4">
    <source>
        <dbReference type="WBParaSite" id="GPLIN_000130600"/>
    </source>
</evidence>
<reference evidence="3" key="1">
    <citation type="submission" date="2013-12" db="EMBL/GenBank/DDBJ databases">
        <authorList>
            <person name="Aslett M."/>
        </authorList>
    </citation>
    <scope>NUCLEOTIDE SEQUENCE [LARGE SCALE GENOMIC DNA]</scope>
    <source>
        <strain evidence="3">Lindley</strain>
    </source>
</reference>
<feature type="region of interest" description="Disordered" evidence="1">
    <location>
        <begin position="101"/>
        <end position="127"/>
    </location>
</feature>
<dbReference type="Proteomes" id="UP000050741">
    <property type="component" value="Unassembled WGS sequence"/>
</dbReference>
<keyword evidence="2" id="KW-0732">Signal</keyword>
<proteinExistence type="predicted"/>
<evidence type="ECO:0000313" key="3">
    <source>
        <dbReference type="Proteomes" id="UP000050741"/>
    </source>
</evidence>
<reference evidence="4" key="3">
    <citation type="submission" date="2016-06" db="UniProtKB">
        <authorList>
            <consortium name="WormBaseParasite"/>
        </authorList>
    </citation>
    <scope>IDENTIFICATION</scope>
</reference>
<feature type="signal peptide" evidence="2">
    <location>
        <begin position="1"/>
        <end position="22"/>
    </location>
</feature>
<dbReference type="AlphaFoldDB" id="A0A183BL24"/>
<sequence length="155" mass="17724">MHFLFLHLINSLSIFGVMPSRSSNSNAGGGRQSVRHERQPKANFGQSQFAPGGIFERRMFDSMNRKKNIFRDRWANGERKEANPTEPLGAGEIFEEELARQMREKNRNKPWEEEKENRAKSAGDEQIRLLRRDNGIVDTGMLPKGTKTNPLLNAV</sequence>
<evidence type="ECO:0000256" key="1">
    <source>
        <dbReference type="SAM" id="MobiDB-lite"/>
    </source>
</evidence>
<feature type="chain" id="PRO_5008146321" evidence="2">
    <location>
        <begin position="23"/>
        <end position="155"/>
    </location>
</feature>
<protein>
    <submittedName>
        <fullName evidence="4">Uncharacterized protein</fullName>
    </submittedName>
</protein>
<keyword evidence="3" id="KW-1185">Reference proteome</keyword>
<dbReference type="WBParaSite" id="GPLIN_000130600">
    <property type="protein sequence ID" value="GPLIN_000130600"/>
    <property type="gene ID" value="GPLIN_000130600"/>
</dbReference>
<evidence type="ECO:0000256" key="2">
    <source>
        <dbReference type="SAM" id="SignalP"/>
    </source>
</evidence>
<accession>A0A183BL24</accession>
<reference evidence="3" key="2">
    <citation type="submission" date="2014-05" db="EMBL/GenBank/DDBJ databases">
        <title>The genome and life-stage specific transcriptomes of Globodera pallida elucidate key aspects of plant parasitism by a cyst nematode.</title>
        <authorList>
            <person name="Cotton J.A."/>
            <person name="Lilley C.J."/>
            <person name="Jones L.M."/>
            <person name="Kikuchi T."/>
            <person name="Reid A.J."/>
            <person name="Thorpe P."/>
            <person name="Tsai I.J."/>
            <person name="Beasley H."/>
            <person name="Blok V."/>
            <person name="Cock P.J.A."/>
            <person name="Van den Akker S.E."/>
            <person name="Holroyd N."/>
            <person name="Hunt M."/>
            <person name="Mantelin S."/>
            <person name="Naghra H."/>
            <person name="Pain A."/>
            <person name="Palomares-Rius J.E."/>
            <person name="Zarowiecki M."/>
            <person name="Berriman M."/>
            <person name="Jones J.T."/>
            <person name="Urwin P.E."/>
        </authorList>
    </citation>
    <scope>NUCLEOTIDE SEQUENCE [LARGE SCALE GENOMIC DNA]</scope>
    <source>
        <strain evidence="3">Lindley</strain>
    </source>
</reference>